<evidence type="ECO:0000313" key="2">
    <source>
        <dbReference type="EMBL" id="MBM4568825.1"/>
    </source>
</evidence>
<dbReference type="Proteomes" id="UP000808906">
    <property type="component" value="Unassembled WGS sequence"/>
</dbReference>
<dbReference type="EMBL" id="WVDC01000008">
    <property type="protein sequence ID" value="NKW43450.1"/>
    <property type="molecule type" value="Genomic_DNA"/>
</dbReference>
<dbReference type="RefSeq" id="WP_202979190.1">
    <property type="nucleotide sequence ID" value="NZ_CP095479.1"/>
</dbReference>
<dbReference type="EMBL" id="WUXR01000025">
    <property type="protein sequence ID" value="MBM4568825.1"/>
    <property type="molecule type" value="Genomic_DNA"/>
</dbReference>
<name>A0A9Q5A0Q8_RHOHA</name>
<evidence type="ECO:0000313" key="3">
    <source>
        <dbReference type="EMBL" id="NKT81930.1"/>
    </source>
</evidence>
<dbReference type="AlphaFoldDB" id="A0A9Q5A0Q8"/>
<evidence type="ECO:0000313" key="5">
    <source>
        <dbReference type="EMBL" id="NKW44174.1"/>
    </source>
</evidence>
<proteinExistence type="predicted"/>
<dbReference type="EMBL" id="WVBC01000044">
    <property type="protein sequence ID" value="NKT81930.1"/>
    <property type="molecule type" value="Genomic_DNA"/>
</dbReference>
<comment type="caution">
    <text evidence="3">The sequence shown here is derived from an EMBL/GenBank/DDBJ whole genome shotgun (WGS) entry which is preliminary data.</text>
</comment>
<organism evidence="3 6">
    <name type="scientific">Rhodococcus hoagii</name>
    <name type="common">Corynebacterium equii</name>
    <dbReference type="NCBI Taxonomy" id="43767"/>
    <lineage>
        <taxon>Bacteria</taxon>
        <taxon>Bacillati</taxon>
        <taxon>Actinomycetota</taxon>
        <taxon>Actinomycetes</taxon>
        <taxon>Mycobacteriales</taxon>
        <taxon>Nocardiaceae</taxon>
        <taxon>Prescottella</taxon>
    </lineage>
</organism>
<reference evidence="2" key="1">
    <citation type="submission" date="2019-11" db="EMBL/GenBank/DDBJ databases">
        <title>Spread of Macrolides and rifampicin resistant Rhodococcus equi in clinical isolates in the USA.</title>
        <authorList>
            <person name="Alvarez-Narvaez S."/>
            <person name="Huber L."/>
            <person name="Cohen N.D."/>
            <person name="Slovis N."/>
            <person name="Greiter M."/>
            <person name="Giguere S."/>
            <person name="Hart K."/>
        </authorList>
    </citation>
    <scope>NUCLEOTIDE SEQUENCE</scope>
    <source>
        <strain evidence="2">Lh_17</strain>
    </source>
</reference>
<evidence type="ECO:0000313" key="6">
    <source>
        <dbReference type="Proteomes" id="UP000603463"/>
    </source>
</evidence>
<keyword evidence="1" id="KW-0812">Transmembrane</keyword>
<dbReference type="Proteomes" id="UP000608063">
    <property type="component" value="Unassembled WGS sequence"/>
</dbReference>
<feature type="transmembrane region" description="Helical" evidence="1">
    <location>
        <begin position="56"/>
        <end position="78"/>
    </location>
</feature>
<keyword evidence="1" id="KW-1133">Transmembrane helix</keyword>
<dbReference type="Proteomes" id="UP000603463">
    <property type="component" value="Unassembled WGS sequence"/>
</dbReference>
<dbReference type="EMBL" id="WVDC01000017">
    <property type="protein sequence ID" value="NKW44174.1"/>
    <property type="molecule type" value="Genomic_DNA"/>
</dbReference>
<accession>A0A9Q5A0Q8</accession>
<evidence type="ECO:0000256" key="1">
    <source>
        <dbReference type="SAM" id="Phobius"/>
    </source>
</evidence>
<gene>
    <name evidence="2" type="ORF">GS441_26485</name>
    <name evidence="3" type="ORF">GS882_28310</name>
    <name evidence="4" type="ORF">GS947_18050</name>
    <name evidence="5" type="ORF">GS947_22075</name>
</gene>
<keyword evidence="1" id="KW-0472">Membrane</keyword>
<evidence type="ECO:0000313" key="4">
    <source>
        <dbReference type="EMBL" id="NKW43450.1"/>
    </source>
</evidence>
<sequence>MNAELDKAYAEYVSAYERTQGLSPLLKYLVASWCVGILVFVLRMTARVLHLDGAEAALGVLWTITLVLVIASAMAVASERIHTRRRCRQMEKALFTFGRRGTA</sequence>
<feature type="transmembrane region" description="Helical" evidence="1">
    <location>
        <begin position="25"/>
        <end position="44"/>
    </location>
</feature>
<reference evidence="3" key="2">
    <citation type="journal article" date="2020" name="Environ. Microbiol.">
        <title>The novel and transferable erm(51) gene confers Macrolides, Lincosamides, and Streptogramins B (MLSB) resistance to clonal Rhodococcus equi in the environment.</title>
        <authorList>
            <person name="Huber L."/>
            <person name="Giguere S."/>
            <person name="Slovis N.M."/>
            <person name="Alvarez-Narvaez S."/>
            <person name="Hart K.A."/>
            <person name="Greiter M."/>
            <person name="Morris E.R.A."/>
            <person name="Cohen N.D."/>
        </authorList>
    </citation>
    <scope>NUCLEOTIDE SEQUENCE</scope>
    <source>
        <strain evidence="3">Lh_116_1</strain>
        <strain evidence="4">Lh_16_1</strain>
    </source>
</reference>
<protein>
    <submittedName>
        <fullName evidence="3">Uncharacterized protein</fullName>
    </submittedName>
</protein>